<gene>
    <name evidence="1" type="ORF">BCM300_00823</name>
</gene>
<name>A0A238GVM5_HELPX</name>
<dbReference type="RefSeq" id="WP_089086927.1">
    <property type="nucleotide sequence ID" value="NZ_LT837687.1"/>
</dbReference>
<dbReference type="EMBL" id="LT837687">
    <property type="protein sequence ID" value="SMA52811.1"/>
    <property type="molecule type" value="Genomic_DNA"/>
</dbReference>
<dbReference type="Proteomes" id="UP000198366">
    <property type="component" value="Chromosome I"/>
</dbReference>
<evidence type="ECO:0000313" key="1">
    <source>
        <dbReference type="EMBL" id="SMA52811.1"/>
    </source>
</evidence>
<organism evidence="1 2">
    <name type="scientific">Helicobacter pylori</name>
    <name type="common">Campylobacter pylori</name>
    <dbReference type="NCBI Taxonomy" id="210"/>
    <lineage>
        <taxon>Bacteria</taxon>
        <taxon>Pseudomonadati</taxon>
        <taxon>Campylobacterota</taxon>
        <taxon>Epsilonproteobacteria</taxon>
        <taxon>Campylobacterales</taxon>
        <taxon>Helicobacteraceae</taxon>
        <taxon>Helicobacter</taxon>
    </lineage>
</organism>
<protein>
    <submittedName>
        <fullName evidence="1">Uncharacterized protein</fullName>
    </submittedName>
</protein>
<reference evidence="1 2" key="1">
    <citation type="submission" date="2016-12" db="EMBL/GenBank/DDBJ databases">
        <authorList>
            <person name="Song W.-J."/>
            <person name="Kurnit D.M."/>
        </authorList>
    </citation>
    <scope>NUCLEOTIDE SEQUENCE [LARGE SCALE GENOMIC DNA]</scope>
    <source>
        <strain evidence="1">BCM-300</strain>
    </source>
</reference>
<sequence>MTNRIMRGEIKLRKVSQMYYDYKRVIKDILENKDSMNYINKFINALSNGDEKRQYNAYERLFVKLMNLTPMRTNEIIKLKCSDFVVKGDYCLVADKYLLFIPLFLEVKSISKDECLLMDRIIKYQFNSVRIPKVQHASCINWRMSKKLFNLIKSI</sequence>
<accession>A0A238GVM5</accession>
<dbReference type="AlphaFoldDB" id="A0A238GVM5"/>
<proteinExistence type="predicted"/>
<evidence type="ECO:0000313" key="2">
    <source>
        <dbReference type="Proteomes" id="UP000198366"/>
    </source>
</evidence>